<keyword evidence="3 8" id="KW-1133">Transmembrane helix</keyword>
<dbReference type="OrthoDB" id="9983444at2759"/>
<dbReference type="EMBL" id="CAJNOR010001171">
    <property type="protein sequence ID" value="CAF1090356.1"/>
    <property type="molecule type" value="Genomic_DNA"/>
</dbReference>
<evidence type="ECO:0000256" key="6">
    <source>
        <dbReference type="ARBA" id="ARBA00023170"/>
    </source>
</evidence>
<evidence type="ECO:0000256" key="5">
    <source>
        <dbReference type="ARBA" id="ARBA00023136"/>
    </source>
</evidence>
<feature type="transmembrane region" description="Helical" evidence="8">
    <location>
        <begin position="23"/>
        <end position="44"/>
    </location>
</feature>
<evidence type="ECO:0000256" key="4">
    <source>
        <dbReference type="ARBA" id="ARBA00023040"/>
    </source>
</evidence>
<comment type="subcellular location">
    <subcellularLocation>
        <location evidence="1">Membrane</location>
        <topology evidence="1">Multi-pass membrane protein</topology>
    </subcellularLocation>
</comment>
<dbReference type="Proteomes" id="UP000663828">
    <property type="component" value="Unassembled WGS sequence"/>
</dbReference>
<dbReference type="GO" id="GO:0005886">
    <property type="term" value="C:plasma membrane"/>
    <property type="evidence" value="ECO:0007669"/>
    <property type="project" value="TreeGrafter"/>
</dbReference>
<gene>
    <name evidence="11" type="ORF">EDS130_LOCUS36809</name>
    <name evidence="10" type="ORF">XAT740_LOCUS17803</name>
</gene>
<accession>A0A814NEG8</accession>
<evidence type="ECO:0000256" key="7">
    <source>
        <dbReference type="ARBA" id="ARBA00023224"/>
    </source>
</evidence>
<evidence type="ECO:0000256" key="2">
    <source>
        <dbReference type="ARBA" id="ARBA00022692"/>
    </source>
</evidence>
<feature type="transmembrane region" description="Helical" evidence="8">
    <location>
        <begin position="265"/>
        <end position="287"/>
    </location>
</feature>
<evidence type="ECO:0000256" key="1">
    <source>
        <dbReference type="ARBA" id="ARBA00004141"/>
    </source>
</evidence>
<reference evidence="10" key="1">
    <citation type="submission" date="2021-02" db="EMBL/GenBank/DDBJ databases">
        <authorList>
            <person name="Nowell W R."/>
        </authorList>
    </citation>
    <scope>NUCLEOTIDE SEQUENCE</scope>
</reference>
<evidence type="ECO:0000256" key="8">
    <source>
        <dbReference type="SAM" id="Phobius"/>
    </source>
</evidence>
<comment type="caution">
    <text evidence="10">The sequence shown here is derived from an EMBL/GenBank/DDBJ whole genome shotgun (WGS) entry which is preliminary data.</text>
</comment>
<evidence type="ECO:0000259" key="9">
    <source>
        <dbReference type="PROSITE" id="PS50262"/>
    </source>
</evidence>
<sequence length="321" mass="37268">MTSSADNNEILRLQSIAKFLDGYGIMIFIVIGTIGNLINILVFLRNKTLRQMSNCIFLIMLFTSNLTSLWTSRFPRSMVTITGIDPLVGNIVYCKIRWLFGRWSFYMSYIYICLSCIDRFLNTSHHERYRRLMTFKRAAIITIIISLIYFIIFIPDGIYYSGNGCTASNSDRALYAQFLNYFNLVACSCVPMVILAIFSILTWYNLYSVRNVHHSRLHRQVNLMMIVEFSVIFVGTTPNFLFNIYTQITQSMVKSNLRVAQEGVWRNVCVLFSFLLYAGTFYIYIIMSSAFRRNVKNAICFMRSNQLHSQTVPLQSKRTVV</sequence>
<evidence type="ECO:0000256" key="3">
    <source>
        <dbReference type="ARBA" id="ARBA00022989"/>
    </source>
</evidence>
<dbReference type="SUPFAM" id="SSF81321">
    <property type="entry name" value="Family A G protein-coupled receptor-like"/>
    <property type="match status" value="1"/>
</dbReference>
<dbReference type="PROSITE" id="PS50262">
    <property type="entry name" value="G_PROTEIN_RECEP_F1_2"/>
    <property type="match status" value="1"/>
</dbReference>
<dbReference type="CDD" id="cd00637">
    <property type="entry name" value="7tm_classA_rhodopsin-like"/>
    <property type="match status" value="1"/>
</dbReference>
<keyword evidence="6" id="KW-0675">Receptor</keyword>
<dbReference type="EMBL" id="CAJNOJ010000349">
    <property type="protein sequence ID" value="CAF1412113.1"/>
    <property type="molecule type" value="Genomic_DNA"/>
</dbReference>
<dbReference type="Gene3D" id="1.20.1070.10">
    <property type="entry name" value="Rhodopsin 7-helix transmembrane proteins"/>
    <property type="match status" value="1"/>
</dbReference>
<dbReference type="PANTHER" id="PTHR24243:SF233">
    <property type="entry name" value="THYROTROPIN-RELEASING HORMONE RECEPTOR"/>
    <property type="match status" value="1"/>
</dbReference>
<dbReference type="GO" id="GO:0004930">
    <property type="term" value="F:G protein-coupled receptor activity"/>
    <property type="evidence" value="ECO:0007669"/>
    <property type="project" value="UniProtKB-KW"/>
</dbReference>
<proteinExistence type="predicted"/>
<feature type="transmembrane region" description="Helical" evidence="8">
    <location>
        <begin position="96"/>
        <end position="117"/>
    </location>
</feature>
<feature type="transmembrane region" description="Helical" evidence="8">
    <location>
        <begin position="225"/>
        <end position="245"/>
    </location>
</feature>
<feature type="transmembrane region" description="Helical" evidence="8">
    <location>
        <begin position="181"/>
        <end position="204"/>
    </location>
</feature>
<organism evidence="10 12">
    <name type="scientific">Adineta ricciae</name>
    <name type="common">Rotifer</name>
    <dbReference type="NCBI Taxonomy" id="249248"/>
    <lineage>
        <taxon>Eukaryota</taxon>
        <taxon>Metazoa</taxon>
        <taxon>Spiralia</taxon>
        <taxon>Gnathifera</taxon>
        <taxon>Rotifera</taxon>
        <taxon>Eurotatoria</taxon>
        <taxon>Bdelloidea</taxon>
        <taxon>Adinetida</taxon>
        <taxon>Adinetidae</taxon>
        <taxon>Adineta</taxon>
    </lineage>
</organism>
<feature type="transmembrane region" description="Helical" evidence="8">
    <location>
        <begin position="56"/>
        <end position="76"/>
    </location>
</feature>
<dbReference type="InterPro" id="IPR017452">
    <property type="entry name" value="GPCR_Rhodpsn_7TM"/>
</dbReference>
<evidence type="ECO:0000313" key="10">
    <source>
        <dbReference type="EMBL" id="CAF1090356.1"/>
    </source>
</evidence>
<feature type="domain" description="G-protein coupled receptors family 1 profile" evidence="9">
    <location>
        <begin position="35"/>
        <end position="284"/>
    </location>
</feature>
<dbReference type="InterPro" id="IPR000276">
    <property type="entry name" value="GPCR_Rhodpsn"/>
</dbReference>
<dbReference type="AlphaFoldDB" id="A0A814NEG8"/>
<dbReference type="Pfam" id="PF00001">
    <property type="entry name" value="7tm_1"/>
    <property type="match status" value="1"/>
</dbReference>
<name>A0A814NEG8_ADIRI</name>
<dbReference type="PANTHER" id="PTHR24243">
    <property type="entry name" value="G-PROTEIN COUPLED RECEPTOR"/>
    <property type="match status" value="1"/>
</dbReference>
<keyword evidence="7" id="KW-0807">Transducer</keyword>
<evidence type="ECO:0000313" key="11">
    <source>
        <dbReference type="EMBL" id="CAF1412113.1"/>
    </source>
</evidence>
<keyword evidence="5 8" id="KW-0472">Membrane</keyword>
<keyword evidence="12" id="KW-1185">Reference proteome</keyword>
<keyword evidence="4" id="KW-0297">G-protein coupled receptor</keyword>
<protein>
    <recommendedName>
        <fullName evidence="9">G-protein coupled receptors family 1 profile domain-containing protein</fullName>
    </recommendedName>
</protein>
<evidence type="ECO:0000313" key="12">
    <source>
        <dbReference type="Proteomes" id="UP000663828"/>
    </source>
</evidence>
<feature type="transmembrane region" description="Helical" evidence="8">
    <location>
        <begin position="138"/>
        <end position="161"/>
    </location>
</feature>
<dbReference type="Proteomes" id="UP000663852">
    <property type="component" value="Unassembled WGS sequence"/>
</dbReference>
<keyword evidence="2 8" id="KW-0812">Transmembrane</keyword>